<keyword evidence="9" id="KW-0902">Two-component regulatory system</keyword>
<dbReference type="InterPro" id="IPR004358">
    <property type="entry name" value="Sig_transdc_His_kin-like_C"/>
</dbReference>
<dbReference type="InterPro" id="IPR003660">
    <property type="entry name" value="HAMP_dom"/>
</dbReference>
<evidence type="ECO:0000256" key="6">
    <source>
        <dbReference type="ARBA" id="ARBA00022692"/>
    </source>
</evidence>
<evidence type="ECO:0000256" key="2">
    <source>
        <dbReference type="ARBA" id="ARBA00004370"/>
    </source>
</evidence>
<dbReference type="InterPro" id="IPR036097">
    <property type="entry name" value="HisK_dim/P_sf"/>
</dbReference>
<dbReference type="PROSITE" id="PS50885">
    <property type="entry name" value="HAMP"/>
    <property type="match status" value="1"/>
</dbReference>
<dbReference type="KEGG" id="ebla:JGUZn3_05490"/>
<dbReference type="CDD" id="cd00082">
    <property type="entry name" value="HisKA"/>
    <property type="match status" value="1"/>
</dbReference>
<keyword evidence="7 15" id="KW-0418">Kinase</keyword>
<proteinExistence type="predicted"/>
<evidence type="ECO:0000259" key="14">
    <source>
        <dbReference type="PROSITE" id="PS50885"/>
    </source>
</evidence>
<evidence type="ECO:0000256" key="4">
    <source>
        <dbReference type="ARBA" id="ARBA00022553"/>
    </source>
</evidence>
<gene>
    <name evidence="15" type="primary">sasA_2</name>
    <name evidence="15" type="ORF">JGUZn3_05490</name>
</gene>
<dbReference type="PANTHER" id="PTHR45436">
    <property type="entry name" value="SENSOR HISTIDINE KINASE YKOH"/>
    <property type="match status" value="1"/>
</dbReference>
<dbReference type="InterPro" id="IPR005467">
    <property type="entry name" value="His_kinase_dom"/>
</dbReference>
<evidence type="ECO:0000256" key="10">
    <source>
        <dbReference type="ARBA" id="ARBA00023136"/>
    </source>
</evidence>
<evidence type="ECO:0000313" key="15">
    <source>
        <dbReference type="EMBL" id="QNT77795.1"/>
    </source>
</evidence>
<dbReference type="Gene3D" id="1.10.287.130">
    <property type="match status" value="1"/>
</dbReference>
<evidence type="ECO:0000256" key="8">
    <source>
        <dbReference type="ARBA" id="ARBA00022989"/>
    </source>
</evidence>
<dbReference type="PANTHER" id="PTHR45436:SF5">
    <property type="entry name" value="SENSOR HISTIDINE KINASE TRCS"/>
    <property type="match status" value="1"/>
</dbReference>
<evidence type="ECO:0000256" key="3">
    <source>
        <dbReference type="ARBA" id="ARBA00012438"/>
    </source>
</evidence>
<name>A0A7H1NPT5_9PROT</name>
<dbReference type="CDD" id="cd06225">
    <property type="entry name" value="HAMP"/>
    <property type="match status" value="1"/>
</dbReference>
<feature type="region of interest" description="Disordered" evidence="11">
    <location>
        <begin position="154"/>
        <end position="177"/>
    </location>
</feature>
<organism evidence="15 16">
    <name type="scientific">Entomobacter blattae</name>
    <dbReference type="NCBI Taxonomy" id="2762277"/>
    <lineage>
        <taxon>Bacteria</taxon>
        <taxon>Pseudomonadati</taxon>
        <taxon>Pseudomonadota</taxon>
        <taxon>Alphaproteobacteria</taxon>
        <taxon>Acetobacterales</taxon>
        <taxon>Acetobacteraceae</taxon>
        <taxon>Entomobacter</taxon>
    </lineage>
</organism>
<sequence>MFLFSHKKARRVLKRRRIKVFSPLLRRILLVNIIPLAVLVVTLLYLNQFQSSLITAEVTALREQARIYAGALSQSATGILPTSSNKEVETSPFHNYPAFQEFHLQKPHTPETVLLSHLAEPLLMSLANPSPNIHARLYAPNGQLIVDNREQKKKYSKKTKVQNKTPLISPPPNLQDVFPMEGGQAETLLEKVDDSNEEDIKVEPSLFNTIVESISDHLIHLLFFNRHNQLNIPTEAGNNPNKQPSFIAYPVTDSRETPPYIRRSVHHHLLITVAEPVRHNGKTVGIIQLTRAAQEVDMSLFAVRSSILVLFLLALTITIFLSWYLSRTIARPILRLARVAHDMREHMGRAVTVPQTILVRSDEIGEMARTLQESATALWARIDAIERFAADVSHELKNPLSSIRSAIETLPEIKDSSRQARLLEIVREDVKRMDRLITDISHASRVDAEMSRADIMPVNILPIVQTLSEMQLTTRTETAPHLLVKIPENSQKEDFVVMGIEGRLVQVLRNLIGNAMSFSPPEGKIIIELKRLNKKVEITVTDEGPGIPENKLTSIFDRFYTERPQEEGFGHHSGLGLSISKQIITALKGEIYAENVIDHKTGTTVGARFVILLPAS</sequence>
<dbReference type="InterPro" id="IPR003594">
    <property type="entry name" value="HATPase_dom"/>
</dbReference>
<dbReference type="GO" id="GO:0000155">
    <property type="term" value="F:phosphorelay sensor kinase activity"/>
    <property type="evidence" value="ECO:0007669"/>
    <property type="project" value="InterPro"/>
</dbReference>
<evidence type="ECO:0000256" key="12">
    <source>
        <dbReference type="SAM" id="Phobius"/>
    </source>
</evidence>
<feature type="domain" description="Histidine kinase" evidence="13">
    <location>
        <begin position="391"/>
        <end position="616"/>
    </location>
</feature>
<dbReference type="Pfam" id="PF02518">
    <property type="entry name" value="HATPase_c"/>
    <property type="match status" value="1"/>
</dbReference>
<dbReference type="SMART" id="SM00388">
    <property type="entry name" value="HisKA"/>
    <property type="match status" value="1"/>
</dbReference>
<protein>
    <recommendedName>
        <fullName evidence="3">histidine kinase</fullName>
        <ecNumber evidence="3">2.7.13.3</ecNumber>
    </recommendedName>
</protein>
<dbReference type="AlphaFoldDB" id="A0A7H1NPT5"/>
<keyword evidence="5 15" id="KW-0808">Transferase</keyword>
<dbReference type="Gene3D" id="6.10.340.10">
    <property type="match status" value="1"/>
</dbReference>
<dbReference type="SMART" id="SM00304">
    <property type="entry name" value="HAMP"/>
    <property type="match status" value="1"/>
</dbReference>
<evidence type="ECO:0000256" key="11">
    <source>
        <dbReference type="SAM" id="MobiDB-lite"/>
    </source>
</evidence>
<evidence type="ECO:0000256" key="9">
    <source>
        <dbReference type="ARBA" id="ARBA00023012"/>
    </source>
</evidence>
<evidence type="ECO:0000256" key="5">
    <source>
        <dbReference type="ARBA" id="ARBA00022679"/>
    </source>
</evidence>
<feature type="transmembrane region" description="Helical" evidence="12">
    <location>
        <begin position="24"/>
        <end position="46"/>
    </location>
</feature>
<evidence type="ECO:0000256" key="7">
    <source>
        <dbReference type="ARBA" id="ARBA00022777"/>
    </source>
</evidence>
<dbReference type="Pfam" id="PF00512">
    <property type="entry name" value="HisKA"/>
    <property type="match status" value="1"/>
</dbReference>
<evidence type="ECO:0000256" key="1">
    <source>
        <dbReference type="ARBA" id="ARBA00000085"/>
    </source>
</evidence>
<dbReference type="InterPro" id="IPR050428">
    <property type="entry name" value="TCS_sensor_his_kinase"/>
</dbReference>
<keyword evidence="6 12" id="KW-0812">Transmembrane</keyword>
<accession>A0A7H1NPT5</accession>
<dbReference type="InterPro" id="IPR025908">
    <property type="entry name" value="Sensor_TM1"/>
</dbReference>
<feature type="domain" description="HAMP" evidence="14">
    <location>
        <begin position="327"/>
        <end position="383"/>
    </location>
</feature>
<keyword evidence="4" id="KW-0597">Phosphoprotein</keyword>
<dbReference type="PRINTS" id="PR00344">
    <property type="entry name" value="BCTRLSENSOR"/>
</dbReference>
<comment type="catalytic activity">
    <reaction evidence="1">
        <text>ATP + protein L-histidine = ADP + protein N-phospho-L-histidine.</text>
        <dbReference type="EC" id="2.7.13.3"/>
    </reaction>
</comment>
<dbReference type="InterPro" id="IPR003661">
    <property type="entry name" value="HisK_dim/P_dom"/>
</dbReference>
<dbReference type="PROSITE" id="PS50109">
    <property type="entry name" value="HIS_KIN"/>
    <property type="match status" value="1"/>
</dbReference>
<dbReference type="EMBL" id="CP060244">
    <property type="protein sequence ID" value="QNT77795.1"/>
    <property type="molecule type" value="Genomic_DNA"/>
</dbReference>
<dbReference type="Gene3D" id="3.30.565.10">
    <property type="entry name" value="Histidine kinase-like ATPase, C-terminal domain"/>
    <property type="match status" value="1"/>
</dbReference>
<evidence type="ECO:0000313" key="16">
    <source>
        <dbReference type="Proteomes" id="UP000516349"/>
    </source>
</evidence>
<dbReference type="SUPFAM" id="SSF55874">
    <property type="entry name" value="ATPase domain of HSP90 chaperone/DNA topoisomerase II/histidine kinase"/>
    <property type="match status" value="1"/>
</dbReference>
<dbReference type="Pfam" id="PF13755">
    <property type="entry name" value="Sensor_TM1"/>
    <property type="match status" value="1"/>
</dbReference>
<keyword evidence="8 12" id="KW-1133">Transmembrane helix</keyword>
<comment type="subcellular location">
    <subcellularLocation>
        <location evidence="2">Membrane</location>
    </subcellularLocation>
</comment>
<dbReference type="SUPFAM" id="SSF47384">
    <property type="entry name" value="Homodimeric domain of signal transducing histidine kinase"/>
    <property type="match status" value="1"/>
</dbReference>
<dbReference type="InterPro" id="IPR036890">
    <property type="entry name" value="HATPase_C_sf"/>
</dbReference>
<dbReference type="EC" id="2.7.13.3" evidence="3"/>
<evidence type="ECO:0000259" key="13">
    <source>
        <dbReference type="PROSITE" id="PS50109"/>
    </source>
</evidence>
<keyword evidence="10 12" id="KW-0472">Membrane</keyword>
<dbReference type="GO" id="GO:0016020">
    <property type="term" value="C:membrane"/>
    <property type="evidence" value="ECO:0007669"/>
    <property type="project" value="UniProtKB-SubCell"/>
</dbReference>
<dbReference type="Proteomes" id="UP000516349">
    <property type="component" value="Chromosome"/>
</dbReference>
<dbReference type="RefSeq" id="WP_238996873.1">
    <property type="nucleotide sequence ID" value="NZ_CP060244.1"/>
</dbReference>
<reference evidence="15 16" key="1">
    <citation type="submission" date="2020-08" db="EMBL/GenBank/DDBJ databases">
        <title>Complete genome sequence of Entomobacter blattae G55GP.</title>
        <authorList>
            <person name="Poehlein A."/>
            <person name="Guzman J."/>
            <person name="Daniel R."/>
            <person name="Vilcinskas A."/>
        </authorList>
    </citation>
    <scope>NUCLEOTIDE SEQUENCE [LARGE SCALE GENOMIC DNA]</scope>
    <source>
        <strain evidence="15 16">G55GP</strain>
    </source>
</reference>
<feature type="transmembrane region" description="Helical" evidence="12">
    <location>
        <begin position="307"/>
        <end position="325"/>
    </location>
</feature>
<dbReference type="SMART" id="SM00387">
    <property type="entry name" value="HATPase_c"/>
    <property type="match status" value="1"/>
</dbReference>
<keyword evidence="16" id="KW-1185">Reference proteome</keyword>